<evidence type="ECO:0000313" key="2">
    <source>
        <dbReference type="EMBL" id="KLO12181.1"/>
    </source>
</evidence>
<feature type="signal peptide" evidence="1">
    <location>
        <begin position="1"/>
        <end position="20"/>
    </location>
</feature>
<keyword evidence="1" id="KW-0732">Signal</keyword>
<sequence>MSRASLTVLLLCALKGSSAALSNTSSVERSEQVCSGSGHTCFETTFFNSAGNKFSIGFALPKLNDKSGIMIVNASIPLPYGFISFTLGTSELNNTKRVQPVPEMGMFVDEAIERENDPPPLNLTDVRAQLSIQDGESRLVPTGSSNTTVSALSSRTADRVDIIVRFQDSSLAHMPIFTSESPQLSAVFSLNPPQCLDRAERKAELYLNGSIPIFFTLNGKKARSINFDNMIKDVGFNP</sequence>
<accession>A0A0H2S5H2</accession>
<proteinExistence type="predicted"/>
<feature type="chain" id="PRO_5005202415" description="Cellobiose dehydrogenase cytochrome domain-containing protein" evidence="1">
    <location>
        <begin position="21"/>
        <end position="238"/>
    </location>
</feature>
<gene>
    <name evidence="2" type="ORF">SCHPADRAFT_941448</name>
</gene>
<dbReference type="EMBL" id="KQ085983">
    <property type="protein sequence ID" value="KLO12181.1"/>
    <property type="molecule type" value="Genomic_DNA"/>
</dbReference>
<dbReference type="OrthoDB" id="2894060at2759"/>
<name>A0A0H2S5H2_9AGAM</name>
<dbReference type="Proteomes" id="UP000053477">
    <property type="component" value="Unassembled WGS sequence"/>
</dbReference>
<evidence type="ECO:0000256" key="1">
    <source>
        <dbReference type="SAM" id="SignalP"/>
    </source>
</evidence>
<organism evidence="2 3">
    <name type="scientific">Schizopora paradoxa</name>
    <dbReference type="NCBI Taxonomy" id="27342"/>
    <lineage>
        <taxon>Eukaryota</taxon>
        <taxon>Fungi</taxon>
        <taxon>Dikarya</taxon>
        <taxon>Basidiomycota</taxon>
        <taxon>Agaricomycotina</taxon>
        <taxon>Agaricomycetes</taxon>
        <taxon>Hymenochaetales</taxon>
        <taxon>Schizoporaceae</taxon>
        <taxon>Schizopora</taxon>
    </lineage>
</organism>
<protein>
    <recommendedName>
        <fullName evidence="4">Cellobiose dehydrogenase cytochrome domain-containing protein</fullName>
    </recommendedName>
</protein>
<dbReference type="InParanoid" id="A0A0H2S5H2"/>
<dbReference type="AlphaFoldDB" id="A0A0H2S5H2"/>
<keyword evidence="3" id="KW-1185">Reference proteome</keyword>
<evidence type="ECO:0008006" key="4">
    <source>
        <dbReference type="Google" id="ProtNLM"/>
    </source>
</evidence>
<evidence type="ECO:0000313" key="3">
    <source>
        <dbReference type="Proteomes" id="UP000053477"/>
    </source>
</evidence>
<reference evidence="2 3" key="1">
    <citation type="submission" date="2015-04" db="EMBL/GenBank/DDBJ databases">
        <title>Complete genome sequence of Schizopora paradoxa KUC8140, a cosmopolitan wood degrader in East Asia.</title>
        <authorList>
            <consortium name="DOE Joint Genome Institute"/>
            <person name="Min B."/>
            <person name="Park H."/>
            <person name="Jang Y."/>
            <person name="Kim J.-J."/>
            <person name="Kim K.H."/>
            <person name="Pangilinan J."/>
            <person name="Lipzen A."/>
            <person name="Riley R."/>
            <person name="Grigoriev I.V."/>
            <person name="Spatafora J.W."/>
            <person name="Choi I.-G."/>
        </authorList>
    </citation>
    <scope>NUCLEOTIDE SEQUENCE [LARGE SCALE GENOMIC DNA]</scope>
    <source>
        <strain evidence="2 3">KUC8140</strain>
    </source>
</reference>